<evidence type="ECO:0000313" key="5">
    <source>
        <dbReference type="EMBL" id="KAK7472657.1"/>
    </source>
</evidence>
<keyword evidence="2 4" id="KW-0143">Chaperone</keyword>
<dbReference type="PIRSF" id="PIRSF010044">
    <property type="entry name" value="UCP010044"/>
    <property type="match status" value="1"/>
</dbReference>
<comment type="similarity">
    <text evidence="3 4">Belongs to the PSMG2 family.</text>
</comment>
<dbReference type="Gene3D" id="3.40.50.10900">
    <property type="entry name" value="PAC-like subunit"/>
    <property type="match status" value="2"/>
</dbReference>
<dbReference type="PANTHER" id="PTHR12970">
    <property type="entry name" value="PROTEASOME ASSEMBLY CHAPERONE 2"/>
    <property type="match status" value="1"/>
</dbReference>
<dbReference type="Pfam" id="PF09754">
    <property type="entry name" value="PAC2"/>
    <property type="match status" value="1"/>
</dbReference>
<evidence type="ECO:0000256" key="4">
    <source>
        <dbReference type="PIRNR" id="PIRNR010044"/>
    </source>
</evidence>
<dbReference type="InterPro" id="IPR038389">
    <property type="entry name" value="PSMG2_sf"/>
</dbReference>
<comment type="subunit">
    <text evidence="4">Component of the 20S proteasome chaperone.</text>
</comment>
<dbReference type="Proteomes" id="UP001498398">
    <property type="component" value="Unassembled WGS sequence"/>
</dbReference>
<accession>A0ABR1K681</accession>
<dbReference type="InterPro" id="IPR019151">
    <property type="entry name" value="Proteasome_assmbl_chaperone_2"/>
</dbReference>
<dbReference type="PANTHER" id="PTHR12970:SF1">
    <property type="entry name" value="PROTEASOME ASSEMBLY CHAPERONE 2"/>
    <property type="match status" value="1"/>
</dbReference>
<dbReference type="InterPro" id="IPR016562">
    <property type="entry name" value="Proteasome_assmbl_chp_2_euk"/>
</dbReference>
<comment type="function">
    <text evidence="4">Involved in 20S proteasome assembly.</text>
</comment>
<name>A0ABR1K681_9AGAR</name>
<keyword evidence="6" id="KW-1185">Reference proteome</keyword>
<dbReference type="EMBL" id="JBANRG010000001">
    <property type="protein sequence ID" value="KAK7472657.1"/>
    <property type="molecule type" value="Genomic_DNA"/>
</dbReference>
<protein>
    <recommendedName>
        <fullName evidence="1 4">Proteasome assembly chaperone 2</fullName>
    </recommendedName>
</protein>
<evidence type="ECO:0000256" key="1">
    <source>
        <dbReference type="ARBA" id="ARBA00019186"/>
    </source>
</evidence>
<gene>
    <name evidence="5" type="ORF">VKT23_000770</name>
</gene>
<proteinExistence type="inferred from homology"/>
<reference evidence="5 6" key="1">
    <citation type="submission" date="2024-01" db="EMBL/GenBank/DDBJ databases">
        <title>A draft genome for the cacao thread blight pathogen Marasmiellus scandens.</title>
        <authorList>
            <person name="Baruah I.K."/>
            <person name="Leung J."/>
            <person name="Bukari Y."/>
            <person name="Amoako-Attah I."/>
            <person name="Meinhardt L.W."/>
            <person name="Bailey B.A."/>
            <person name="Cohen S.P."/>
        </authorList>
    </citation>
    <scope>NUCLEOTIDE SEQUENCE [LARGE SCALE GENOMIC DNA]</scope>
    <source>
        <strain evidence="5 6">GH-19</strain>
    </source>
</reference>
<evidence type="ECO:0000256" key="2">
    <source>
        <dbReference type="ARBA" id="ARBA00023186"/>
    </source>
</evidence>
<evidence type="ECO:0000313" key="6">
    <source>
        <dbReference type="Proteomes" id="UP001498398"/>
    </source>
</evidence>
<organism evidence="5 6">
    <name type="scientific">Marasmiellus scandens</name>
    <dbReference type="NCBI Taxonomy" id="2682957"/>
    <lineage>
        <taxon>Eukaryota</taxon>
        <taxon>Fungi</taxon>
        <taxon>Dikarya</taxon>
        <taxon>Basidiomycota</taxon>
        <taxon>Agaricomycotina</taxon>
        <taxon>Agaricomycetes</taxon>
        <taxon>Agaricomycetidae</taxon>
        <taxon>Agaricales</taxon>
        <taxon>Marasmiineae</taxon>
        <taxon>Omphalotaceae</taxon>
        <taxon>Marasmiellus</taxon>
    </lineage>
</organism>
<dbReference type="SUPFAM" id="SSF159659">
    <property type="entry name" value="Cgl1923-like"/>
    <property type="match status" value="1"/>
</dbReference>
<sequence length="257" mass="27563">MEFASPVSKLDLAGKILIVPIVSTANVSQLAVDLLIVSLGLTRQAIIDPGYFIPVVGGREDDEVGVTTPAELYGKEGVPVIVVQHRSPPLKAKKQDYIDHFLRFIQECGVTAVLFLAGVDLSNRTDDQMLTPTYQLQPPNTPPLTSSPLHSLSTLPIPVYRSAVPQKPGAVGNEDPVPFIPGAGLTRRLLSSIPKSWSIPTAALLRFALDGDNRDDALSLAAATAEVVGVLPSNVEWKQPKSWTGLFGTPHDQTLYG</sequence>
<evidence type="ECO:0000256" key="3">
    <source>
        <dbReference type="ARBA" id="ARBA00025745"/>
    </source>
</evidence>
<comment type="caution">
    <text evidence="5">The sequence shown here is derived from an EMBL/GenBank/DDBJ whole genome shotgun (WGS) entry which is preliminary data.</text>
</comment>